<dbReference type="AlphaFoldDB" id="A0A6J6YS32"/>
<protein>
    <submittedName>
        <fullName evidence="1">Unannotated protein</fullName>
    </submittedName>
</protein>
<accession>A0A6J6YS32</accession>
<name>A0A6J6YS32_9ZZZZ</name>
<organism evidence="1">
    <name type="scientific">freshwater metagenome</name>
    <dbReference type="NCBI Taxonomy" id="449393"/>
    <lineage>
        <taxon>unclassified sequences</taxon>
        <taxon>metagenomes</taxon>
        <taxon>ecological metagenomes</taxon>
    </lineage>
</organism>
<reference evidence="1" key="1">
    <citation type="submission" date="2020-05" db="EMBL/GenBank/DDBJ databases">
        <authorList>
            <person name="Chiriac C."/>
            <person name="Salcher M."/>
            <person name="Ghai R."/>
            <person name="Kavagutti S V."/>
        </authorList>
    </citation>
    <scope>NUCLEOTIDE SEQUENCE</scope>
</reference>
<dbReference type="EMBL" id="CAFAAW010000075">
    <property type="protein sequence ID" value="CAB4812291.1"/>
    <property type="molecule type" value="Genomic_DNA"/>
</dbReference>
<gene>
    <name evidence="1" type="ORF">UFOPK3120_00668</name>
</gene>
<proteinExistence type="predicted"/>
<evidence type="ECO:0000313" key="1">
    <source>
        <dbReference type="EMBL" id="CAB4812291.1"/>
    </source>
</evidence>
<sequence>MPVKSVMYSGIGLSGFTKLSNSAITSPPLTFTAPISVMAEPDLGEGPVVSRSTIKNMPSLKFVSTVERYFKVLTMYFDELDQKVSFYRCHNHFYGNGCQE</sequence>